<protein>
    <submittedName>
        <fullName evidence="2">Uncharacterized protein</fullName>
    </submittedName>
</protein>
<organism evidence="1 2">
    <name type="scientific">Panagrolaimus sp. ES5</name>
    <dbReference type="NCBI Taxonomy" id="591445"/>
    <lineage>
        <taxon>Eukaryota</taxon>
        <taxon>Metazoa</taxon>
        <taxon>Ecdysozoa</taxon>
        <taxon>Nematoda</taxon>
        <taxon>Chromadorea</taxon>
        <taxon>Rhabditida</taxon>
        <taxon>Tylenchina</taxon>
        <taxon>Panagrolaimomorpha</taxon>
        <taxon>Panagrolaimoidea</taxon>
        <taxon>Panagrolaimidae</taxon>
        <taxon>Panagrolaimus</taxon>
    </lineage>
</organism>
<reference evidence="2" key="1">
    <citation type="submission" date="2022-11" db="UniProtKB">
        <authorList>
            <consortium name="WormBaseParasite"/>
        </authorList>
    </citation>
    <scope>IDENTIFICATION</scope>
</reference>
<sequence>MISGRVGRLRREFENGQRSSYQSLHGGETHNVLWTGTRGGSRRMAEIENGQRSSYQSLHGGETHNVLWTGTRGGSRRMAEMSDSGRRTRMNNPSSTDSIPGRRLRRANSNSEVQSVSREDSDLTTSSNQTLTTHSDSTTATELRKYFLENGGDIQMMMQTSSVSVIHHQQKSDMTAMDNRTRRSSGILDGTQSYRSHSQGNDTTLRNYMDSSRHHTLSNSHVEYDRNLGHSYQETNARPTFNLPSLSNPAIRYLADTMVEALSLDIAEQLKNANKQRMKNMPD</sequence>
<evidence type="ECO:0000313" key="1">
    <source>
        <dbReference type="Proteomes" id="UP000887579"/>
    </source>
</evidence>
<dbReference type="WBParaSite" id="ES5_v2.g16340.t1">
    <property type="protein sequence ID" value="ES5_v2.g16340.t1"/>
    <property type="gene ID" value="ES5_v2.g16340"/>
</dbReference>
<name>A0AC34FGP1_9BILA</name>
<dbReference type="Proteomes" id="UP000887579">
    <property type="component" value="Unplaced"/>
</dbReference>
<evidence type="ECO:0000313" key="2">
    <source>
        <dbReference type="WBParaSite" id="ES5_v2.g16340.t1"/>
    </source>
</evidence>
<accession>A0AC34FGP1</accession>
<proteinExistence type="predicted"/>